<dbReference type="EMBL" id="BGZK01000134">
    <property type="protein sequence ID" value="GBP21977.1"/>
    <property type="molecule type" value="Genomic_DNA"/>
</dbReference>
<dbReference type="AlphaFoldDB" id="A0A4C1U7B1"/>
<evidence type="ECO:0000256" key="1">
    <source>
        <dbReference type="SAM" id="MobiDB-lite"/>
    </source>
</evidence>
<evidence type="ECO:0000313" key="2">
    <source>
        <dbReference type="EMBL" id="GBP21977.1"/>
    </source>
</evidence>
<sequence length="124" mass="14270">MKTEDFQKFGYSKKIESLYEKMPHRESHRPRPLHPAHPPRLPSRHATTRAGATPRAAAPLLRTHVSQRYENQDWFIPSPALQVGPEDLALTPDQIRETLNYFREYCKCLHSGTIKTAHSSLVLD</sequence>
<name>A0A4C1U7B1_EUMVA</name>
<evidence type="ECO:0000313" key="3">
    <source>
        <dbReference type="Proteomes" id="UP000299102"/>
    </source>
</evidence>
<gene>
    <name evidence="2" type="ORF">EVAR_7194_1</name>
</gene>
<accession>A0A4C1U7B1</accession>
<reference evidence="2 3" key="1">
    <citation type="journal article" date="2019" name="Commun. Biol.">
        <title>The bagworm genome reveals a unique fibroin gene that provides high tensile strength.</title>
        <authorList>
            <person name="Kono N."/>
            <person name="Nakamura H."/>
            <person name="Ohtoshi R."/>
            <person name="Tomita M."/>
            <person name="Numata K."/>
            <person name="Arakawa K."/>
        </authorList>
    </citation>
    <scope>NUCLEOTIDE SEQUENCE [LARGE SCALE GENOMIC DNA]</scope>
</reference>
<proteinExistence type="predicted"/>
<feature type="region of interest" description="Disordered" evidence="1">
    <location>
        <begin position="19"/>
        <end position="55"/>
    </location>
</feature>
<dbReference type="OrthoDB" id="10067624at2759"/>
<dbReference type="STRING" id="151549.A0A4C1U7B1"/>
<comment type="caution">
    <text evidence="2">The sequence shown here is derived from an EMBL/GenBank/DDBJ whole genome shotgun (WGS) entry which is preliminary data.</text>
</comment>
<organism evidence="2 3">
    <name type="scientific">Eumeta variegata</name>
    <name type="common">Bagworm moth</name>
    <name type="synonym">Eumeta japonica</name>
    <dbReference type="NCBI Taxonomy" id="151549"/>
    <lineage>
        <taxon>Eukaryota</taxon>
        <taxon>Metazoa</taxon>
        <taxon>Ecdysozoa</taxon>
        <taxon>Arthropoda</taxon>
        <taxon>Hexapoda</taxon>
        <taxon>Insecta</taxon>
        <taxon>Pterygota</taxon>
        <taxon>Neoptera</taxon>
        <taxon>Endopterygota</taxon>
        <taxon>Lepidoptera</taxon>
        <taxon>Glossata</taxon>
        <taxon>Ditrysia</taxon>
        <taxon>Tineoidea</taxon>
        <taxon>Psychidae</taxon>
        <taxon>Oiketicinae</taxon>
        <taxon>Eumeta</taxon>
    </lineage>
</organism>
<keyword evidence="3" id="KW-1185">Reference proteome</keyword>
<protein>
    <submittedName>
        <fullName evidence="2">Uncharacterized protein</fullName>
    </submittedName>
</protein>
<dbReference type="Proteomes" id="UP000299102">
    <property type="component" value="Unassembled WGS sequence"/>
</dbReference>